<dbReference type="EMBL" id="BK016180">
    <property type="protein sequence ID" value="DAG00365.1"/>
    <property type="molecule type" value="Genomic_DNA"/>
</dbReference>
<protein>
    <submittedName>
        <fullName evidence="1">DnaB-like replicative helicase</fullName>
    </submittedName>
</protein>
<dbReference type="Gene3D" id="3.40.50.300">
    <property type="entry name" value="P-loop containing nucleotide triphosphate hydrolases"/>
    <property type="match status" value="1"/>
</dbReference>
<name>A0A8S5V0X1_9CAUD</name>
<sequence>MAQKLSANFMAELFKLIYSDISLTRIAVCNLTYQLIPKEWPGYKYLLREAIEVFTKNEVVPSLGVVSQKYIENDSVQETITEIQNANKVDREIIIDQLESYIKDVEFQLLSKKVHDLYEENKKDEAIKVNLEESQRILSISLRHDGGNFSRVFNGFDARMKNRRKNVDESKTPEHITLGIDRLDEISYGGALMEDTVLWIMMSGQGKSTVLRHHGMAAAYDGHPVLHIQLEGGVKACLDKYDQYWTGQEFNDIRSGFLKPEDQKKVMSAYKAMRDYGEDITVYGFEKFGEASMVEVRSIILDYHKVYGFYPRVLILDSLDLVKTGLNSTIDNNPNFKKDKLQSCAQLFKNLCVEFKMVGITATQTGNVPIEIWDNSEKIIDRSYTEGDRTLVKPFSFVFTGNTTREEKNNRTMRIYIDKLRDFKESQLTFPIATNYDKGRFYDRPRTIELFSKEDEVKFNKKSKEKVEKLKRGERKVNMI</sequence>
<dbReference type="InterPro" id="IPR027417">
    <property type="entry name" value="P-loop_NTPase"/>
</dbReference>
<organism evidence="1">
    <name type="scientific">Siphoviridae sp. ct3r22</name>
    <dbReference type="NCBI Taxonomy" id="2825325"/>
    <lineage>
        <taxon>Viruses</taxon>
        <taxon>Duplodnaviria</taxon>
        <taxon>Heunggongvirae</taxon>
        <taxon>Uroviricota</taxon>
        <taxon>Caudoviricetes</taxon>
    </lineage>
</organism>
<accession>A0A8S5V0X1</accession>
<dbReference type="GO" id="GO:0004386">
    <property type="term" value="F:helicase activity"/>
    <property type="evidence" value="ECO:0007669"/>
    <property type="project" value="UniProtKB-KW"/>
</dbReference>
<keyword evidence="1" id="KW-0347">Helicase</keyword>
<reference evidence="1" key="1">
    <citation type="journal article" date="2021" name="Proc. Natl. Acad. Sci. U.S.A.">
        <title>A Catalog of Tens of Thousands of Viruses from Human Metagenomes Reveals Hidden Associations with Chronic Diseases.</title>
        <authorList>
            <person name="Tisza M.J."/>
            <person name="Buck C.B."/>
        </authorList>
    </citation>
    <scope>NUCLEOTIDE SEQUENCE</scope>
    <source>
        <strain evidence="1">Ct3r22</strain>
    </source>
</reference>
<keyword evidence="1" id="KW-0067">ATP-binding</keyword>
<keyword evidence="1" id="KW-0547">Nucleotide-binding</keyword>
<keyword evidence="1" id="KW-0378">Hydrolase</keyword>
<dbReference type="SUPFAM" id="SSF52540">
    <property type="entry name" value="P-loop containing nucleoside triphosphate hydrolases"/>
    <property type="match status" value="1"/>
</dbReference>
<evidence type="ECO:0000313" key="1">
    <source>
        <dbReference type="EMBL" id="DAG00365.1"/>
    </source>
</evidence>
<proteinExistence type="predicted"/>